<organism evidence="1 2">
    <name type="scientific">Bimuria novae-zelandiae CBS 107.79</name>
    <dbReference type="NCBI Taxonomy" id="1447943"/>
    <lineage>
        <taxon>Eukaryota</taxon>
        <taxon>Fungi</taxon>
        <taxon>Dikarya</taxon>
        <taxon>Ascomycota</taxon>
        <taxon>Pezizomycotina</taxon>
        <taxon>Dothideomycetes</taxon>
        <taxon>Pleosporomycetidae</taxon>
        <taxon>Pleosporales</taxon>
        <taxon>Massarineae</taxon>
        <taxon>Didymosphaeriaceae</taxon>
        <taxon>Bimuria</taxon>
    </lineage>
</organism>
<dbReference type="Proteomes" id="UP000800036">
    <property type="component" value="Unassembled WGS sequence"/>
</dbReference>
<evidence type="ECO:0000313" key="1">
    <source>
        <dbReference type="EMBL" id="KAF1976976.1"/>
    </source>
</evidence>
<accession>A0A6A5VPZ5</accession>
<protein>
    <recommendedName>
        <fullName evidence="3">Ankyrin</fullName>
    </recommendedName>
</protein>
<name>A0A6A5VPZ5_9PLEO</name>
<dbReference type="Gene3D" id="1.25.40.20">
    <property type="entry name" value="Ankyrin repeat-containing domain"/>
    <property type="match status" value="1"/>
</dbReference>
<dbReference type="Pfam" id="PF00023">
    <property type="entry name" value="Ank"/>
    <property type="match status" value="1"/>
</dbReference>
<dbReference type="EMBL" id="ML976664">
    <property type="protein sequence ID" value="KAF1976976.1"/>
    <property type="molecule type" value="Genomic_DNA"/>
</dbReference>
<keyword evidence="2" id="KW-1185">Reference proteome</keyword>
<sequence length="265" mass="28397">MPLMEARQAILAASSSGDIPALEALLHEASIGINHPRTIYELDSSLSESQQLPTVVQIFEAAITGRQVNVISFLSTKFPNTSLSGPPTRAAIDSGNAEVLKVVCQCDLAAADSELGDDESINALGYAASKKNGAELVRVLLDAGADPNKEPPFKLPACRNVSAAVLGSLPASTFEQFFDAGYQGNDPYAIKFAVEKQRQDILEVLFARSRNAPDAQYPPKGELVELAEKNNDSDMIAAIKRLYAARSEGKKGLISSFVSRFRLKG</sequence>
<dbReference type="SUPFAM" id="SSF48403">
    <property type="entry name" value="Ankyrin repeat"/>
    <property type="match status" value="1"/>
</dbReference>
<dbReference type="InterPro" id="IPR002110">
    <property type="entry name" value="Ankyrin_rpt"/>
</dbReference>
<gene>
    <name evidence="1" type="ORF">BU23DRAFT_550926</name>
</gene>
<proteinExistence type="predicted"/>
<dbReference type="InterPro" id="IPR036770">
    <property type="entry name" value="Ankyrin_rpt-contain_sf"/>
</dbReference>
<evidence type="ECO:0000313" key="2">
    <source>
        <dbReference type="Proteomes" id="UP000800036"/>
    </source>
</evidence>
<reference evidence="1" key="1">
    <citation type="journal article" date="2020" name="Stud. Mycol.">
        <title>101 Dothideomycetes genomes: a test case for predicting lifestyles and emergence of pathogens.</title>
        <authorList>
            <person name="Haridas S."/>
            <person name="Albert R."/>
            <person name="Binder M."/>
            <person name="Bloem J."/>
            <person name="Labutti K."/>
            <person name="Salamov A."/>
            <person name="Andreopoulos B."/>
            <person name="Baker S."/>
            <person name="Barry K."/>
            <person name="Bills G."/>
            <person name="Bluhm B."/>
            <person name="Cannon C."/>
            <person name="Castanera R."/>
            <person name="Culley D."/>
            <person name="Daum C."/>
            <person name="Ezra D."/>
            <person name="Gonzalez J."/>
            <person name="Henrissat B."/>
            <person name="Kuo A."/>
            <person name="Liang C."/>
            <person name="Lipzen A."/>
            <person name="Lutzoni F."/>
            <person name="Magnuson J."/>
            <person name="Mondo S."/>
            <person name="Nolan M."/>
            <person name="Ohm R."/>
            <person name="Pangilinan J."/>
            <person name="Park H.-J."/>
            <person name="Ramirez L."/>
            <person name="Alfaro M."/>
            <person name="Sun H."/>
            <person name="Tritt A."/>
            <person name="Yoshinaga Y."/>
            <person name="Zwiers L.-H."/>
            <person name="Turgeon B."/>
            <person name="Goodwin S."/>
            <person name="Spatafora J."/>
            <person name="Crous P."/>
            <person name="Grigoriev I."/>
        </authorList>
    </citation>
    <scope>NUCLEOTIDE SEQUENCE</scope>
    <source>
        <strain evidence="1">CBS 107.79</strain>
    </source>
</reference>
<evidence type="ECO:0008006" key="3">
    <source>
        <dbReference type="Google" id="ProtNLM"/>
    </source>
</evidence>
<dbReference type="AlphaFoldDB" id="A0A6A5VPZ5"/>
<dbReference type="OrthoDB" id="20872at2759"/>